<dbReference type="SUPFAM" id="SSF54928">
    <property type="entry name" value="RNA-binding domain, RBD"/>
    <property type="match status" value="1"/>
</dbReference>
<feature type="compositionally biased region" description="Low complexity" evidence="2">
    <location>
        <begin position="210"/>
        <end position="221"/>
    </location>
</feature>
<protein>
    <submittedName>
        <fullName evidence="5">RRM domain-containing protein</fullName>
    </submittedName>
</protein>
<dbReference type="InterPro" id="IPR000504">
    <property type="entry name" value="RRM_dom"/>
</dbReference>
<dbReference type="AlphaFoldDB" id="A0A5S6QMV5"/>
<evidence type="ECO:0000256" key="1">
    <source>
        <dbReference type="PROSITE-ProRule" id="PRU00176"/>
    </source>
</evidence>
<name>A0A5S6QMV5_TRIMR</name>
<dbReference type="PANTHER" id="PTHR23147">
    <property type="entry name" value="SERINE/ARGININE RICH SPLICING FACTOR"/>
    <property type="match status" value="1"/>
</dbReference>
<dbReference type="PROSITE" id="PS50102">
    <property type="entry name" value="RRM"/>
    <property type="match status" value="1"/>
</dbReference>
<dbReference type="InterPro" id="IPR050907">
    <property type="entry name" value="SRSF"/>
</dbReference>
<organism evidence="4 5">
    <name type="scientific">Trichuris muris</name>
    <name type="common">Mouse whipworm</name>
    <dbReference type="NCBI Taxonomy" id="70415"/>
    <lineage>
        <taxon>Eukaryota</taxon>
        <taxon>Metazoa</taxon>
        <taxon>Ecdysozoa</taxon>
        <taxon>Nematoda</taxon>
        <taxon>Enoplea</taxon>
        <taxon>Dorylaimia</taxon>
        <taxon>Trichinellida</taxon>
        <taxon>Trichuridae</taxon>
        <taxon>Trichuris</taxon>
    </lineage>
</organism>
<dbReference type="InterPro" id="IPR035979">
    <property type="entry name" value="RBD_domain_sf"/>
</dbReference>
<feature type="compositionally biased region" description="Basic and acidic residues" evidence="2">
    <location>
        <begin position="79"/>
        <end position="89"/>
    </location>
</feature>
<feature type="domain" description="RRM" evidence="3">
    <location>
        <begin position="9"/>
        <end position="79"/>
    </location>
</feature>
<sequence length="304" mass="35586">MSRYGIPNTSLYIRNLPVQTREEELRGMFSKYGHVRDVYIPLDYYTRRPRDIRDAEDALYSLDRVNFHGNDLEVEFAKGDRKTPGEMRSKYNGLPRTNYRYRSPSPRRRRRHRSRSRSGSRYRSGSRHRSHRHKRHSSGSRRSKRSRHSEQYVEDAVEVVKDGSPKKEEKYRRRTPSRSDSDRSRSVNSERDRSRSRSRHNSGEEENGRPSRSSPDDSNNNTESISGEIIRCTQFTNFTVFKIRLQIGQAHFENIRDQMVAAFCENSALVRPLCTRFCSKQGFVLSCQFLAIASIKMPSTVKPP</sequence>
<keyword evidence="1" id="KW-0694">RNA-binding</keyword>
<evidence type="ECO:0000313" key="4">
    <source>
        <dbReference type="Proteomes" id="UP000046395"/>
    </source>
</evidence>
<evidence type="ECO:0000313" key="5">
    <source>
        <dbReference type="WBParaSite" id="TMUE_2000008550.1"/>
    </source>
</evidence>
<dbReference type="GO" id="GO:0003723">
    <property type="term" value="F:RNA binding"/>
    <property type="evidence" value="ECO:0007669"/>
    <property type="project" value="UniProtKB-UniRule"/>
</dbReference>
<keyword evidence="4" id="KW-1185">Reference proteome</keyword>
<proteinExistence type="predicted"/>
<reference evidence="5" key="1">
    <citation type="submission" date="2019-12" db="UniProtKB">
        <authorList>
            <consortium name="WormBaseParasite"/>
        </authorList>
    </citation>
    <scope>IDENTIFICATION</scope>
</reference>
<dbReference type="InterPro" id="IPR012677">
    <property type="entry name" value="Nucleotide-bd_a/b_plait_sf"/>
</dbReference>
<feature type="compositionally biased region" description="Basic residues" evidence="2">
    <location>
        <begin position="105"/>
        <end position="147"/>
    </location>
</feature>
<dbReference type="STRING" id="70415.A0A5S6QMV5"/>
<accession>A0A5S6QMV5</accession>
<dbReference type="Gene3D" id="3.30.70.330">
    <property type="match status" value="1"/>
</dbReference>
<dbReference type="Pfam" id="PF00076">
    <property type="entry name" value="RRM_1"/>
    <property type="match status" value="1"/>
</dbReference>
<dbReference type="SMART" id="SM00360">
    <property type="entry name" value="RRM"/>
    <property type="match status" value="1"/>
</dbReference>
<feature type="region of interest" description="Disordered" evidence="2">
    <location>
        <begin position="79"/>
        <end position="225"/>
    </location>
</feature>
<dbReference type="WBParaSite" id="TMUE_2000008550.1">
    <property type="protein sequence ID" value="TMUE_2000008550.1"/>
    <property type="gene ID" value="WBGene00292628"/>
</dbReference>
<evidence type="ECO:0000256" key="2">
    <source>
        <dbReference type="SAM" id="MobiDB-lite"/>
    </source>
</evidence>
<dbReference type="Proteomes" id="UP000046395">
    <property type="component" value="Unassembled WGS sequence"/>
</dbReference>
<evidence type="ECO:0000259" key="3">
    <source>
        <dbReference type="PROSITE" id="PS50102"/>
    </source>
</evidence>
<feature type="compositionally biased region" description="Basic and acidic residues" evidence="2">
    <location>
        <begin position="158"/>
        <end position="209"/>
    </location>
</feature>